<name>A0ABT6XC91_9GAMM</name>
<reference evidence="2 3" key="1">
    <citation type="submission" date="2023-05" db="EMBL/GenBank/DDBJ databases">
        <title>Lysobacter sp. strain LF1 Genome sequencing and assembly.</title>
        <authorList>
            <person name="Jung Y."/>
        </authorList>
    </citation>
    <scope>NUCLEOTIDE SEQUENCE [LARGE SCALE GENOMIC DNA]</scope>
    <source>
        <strain evidence="2 3">LF1</strain>
    </source>
</reference>
<dbReference type="Proteomes" id="UP001321580">
    <property type="component" value="Unassembled WGS sequence"/>
</dbReference>
<evidence type="ECO:0000256" key="1">
    <source>
        <dbReference type="SAM" id="Phobius"/>
    </source>
</evidence>
<dbReference type="EMBL" id="JASGBI010000001">
    <property type="protein sequence ID" value="MDI9237722.1"/>
    <property type="molecule type" value="Genomic_DNA"/>
</dbReference>
<keyword evidence="3" id="KW-1185">Reference proteome</keyword>
<dbReference type="RefSeq" id="WP_283211228.1">
    <property type="nucleotide sequence ID" value="NZ_JASGBI010000001.1"/>
</dbReference>
<proteinExistence type="predicted"/>
<evidence type="ECO:0008006" key="4">
    <source>
        <dbReference type="Google" id="ProtNLM"/>
    </source>
</evidence>
<comment type="caution">
    <text evidence="2">The sequence shown here is derived from an EMBL/GenBank/DDBJ whole genome shotgun (WGS) entry which is preliminary data.</text>
</comment>
<sequence length="93" mass="10378">MPVVRTPWYKRIAWTGVVLGGVLVLGGASLVLNPRDQQFTDTYTVFSYRGSYPGRTAERSNRITPTQSRVGGLMIVVLGVGLVVFSVYDWDRR</sequence>
<accession>A0ABT6XC91</accession>
<keyword evidence="1" id="KW-1133">Transmembrane helix</keyword>
<gene>
    <name evidence="2" type="ORF">QLQ15_02210</name>
</gene>
<feature type="transmembrane region" description="Helical" evidence="1">
    <location>
        <begin position="70"/>
        <end position="88"/>
    </location>
</feature>
<protein>
    <recommendedName>
        <fullName evidence="4">Transmembrane protein</fullName>
    </recommendedName>
</protein>
<evidence type="ECO:0000313" key="2">
    <source>
        <dbReference type="EMBL" id="MDI9237722.1"/>
    </source>
</evidence>
<feature type="transmembrane region" description="Helical" evidence="1">
    <location>
        <begin position="12"/>
        <end position="32"/>
    </location>
</feature>
<evidence type="ECO:0000313" key="3">
    <source>
        <dbReference type="Proteomes" id="UP001321580"/>
    </source>
</evidence>
<keyword evidence="1" id="KW-0472">Membrane</keyword>
<keyword evidence="1" id="KW-0812">Transmembrane</keyword>
<organism evidence="2 3">
    <name type="scientific">Lysobacter stagni</name>
    <dbReference type="NCBI Taxonomy" id="3045172"/>
    <lineage>
        <taxon>Bacteria</taxon>
        <taxon>Pseudomonadati</taxon>
        <taxon>Pseudomonadota</taxon>
        <taxon>Gammaproteobacteria</taxon>
        <taxon>Lysobacterales</taxon>
        <taxon>Lysobacteraceae</taxon>
        <taxon>Lysobacter</taxon>
    </lineage>
</organism>